<dbReference type="PANTHER" id="PTHR46376:SF2">
    <property type="entry name" value="DISTRACTED, ISOFORM B"/>
    <property type="match status" value="1"/>
</dbReference>
<dbReference type="InterPro" id="IPR056737">
    <property type="entry name" value="Beta-prop_ATRN-MKLN-like"/>
</dbReference>
<dbReference type="GO" id="GO:0005794">
    <property type="term" value="C:Golgi apparatus"/>
    <property type="evidence" value="ECO:0007669"/>
    <property type="project" value="TreeGrafter"/>
</dbReference>
<dbReference type="InterPro" id="IPR000742">
    <property type="entry name" value="EGF"/>
</dbReference>
<sequence length="1261" mass="140345">LLSGTGAENDSLIKTCCRMQWVQLVVVQIGLLIYLSKLDCFGVTTSTCTPLCFKADCSKAACSCNPDTGEIFCESCVSRNRLPNAQYNYSQKLRFGWLLDGLAFNHSRVHIRVENFANECHAEFLHIFDGDGIYSKRLGSLRTSFAQNAALQKKEFVAESGQAFIYLHCETACSISGLNISYRFDSCLDECNDNGICDVTTGTCECKDYKGPSCKEPLCRRTCSSTFGKCQNVGEEEVCVCKKNYQGPYCNITSGESVWKVVNEKMPYGVASHAVALVNENVWLIGGYTFSNVERLIVLKYNFEKNNWSIPTTIAAPKNRYGHTVVEFENNLYMFGGLVSSVNITNELWKLDFVTMTWSAVLTQNFYGSQQPLQVTGHTAHVVGNVMLVFFGLNPFLGFTNVVQQYNFANGTWSMVQTSGAVPSATFGHTSVLDNNEKVIYLYGGYRAISSSAGEIIDEMYHYDIARRRWKLLRSSGLPSVLHSAVLMSGVIVILSSYSKDNSNPKCKTFVIDSALKYDTECGTWSKMKMPTYLSATLSRYGHRALLYKESMYLFGGFTGTLMTDVLQFTPGSCSYNRAKDECLNSEQGVKCFWYKSRCMTSEEALQQIKVEKRGGSSTIEKVCSYTGIGPPFSCSMITDCAKCTSTDVHPCCWCGDRCSDDCPLGSEISKPEHCPMTVNCSEIYNCLVCSTTNHCIWRLNEHQVYACAEVKSFETTLQKKFMKDDFTVELSNTGDTDDCKICSTIHSCQECAKNGCLWCATTEQCIDQNSHVTAFLYGQCLQWTINADECSVLTCSSILTCDSCLHGGTSCGWCDDGSHTGLGSCMRGSSNGPVSWIESSGRYETDPSLCPSDRWYTTDCPACQCNGHGYCMNSSTEVDDVEEKSEPYKSLQCLFCGDKTTGEHCERCIDGYHGNALNGGNCSACECNGQATHCDPFSGQCFCTTKGVSGYNCDKWDFVALFIDLLCLIVFLFFFFLADRCEQKYIGDPRNQTCFYELTVDFVFTFNLNGEDDSHITRINFVTRPPKENTDVSFKLTCTGLLNSQGKVNLTVTSAAFGINKVRRFLIGSVCHEVERRFSAEEFSFGTDANTTFFVFLYDFKTPIIIQISFAQTPSVDWMKFFVTFALCFFILLVVAFALWKIKQRFDVYRRRQRMFVEMAQMASRPFGLVQLQLPVSSSPRKCPKPIAIEPCHDYRAAVVTFAVRLPTGGGPVVPNGQSGLAVASALCLLTPSQLAQLQTPPQAVQRKRKFKSPSCLFSS</sequence>
<dbReference type="Proteomes" id="UP000054805">
    <property type="component" value="Unassembled WGS sequence"/>
</dbReference>
<dbReference type="Pfam" id="PF24973">
    <property type="entry name" value="EGF_LMN_ATRN"/>
    <property type="match status" value="1"/>
</dbReference>
<keyword evidence="15" id="KW-1185">Reference proteome</keyword>
<dbReference type="GO" id="GO:0016020">
    <property type="term" value="C:membrane"/>
    <property type="evidence" value="ECO:0007669"/>
    <property type="project" value="UniProtKB-SubCell"/>
</dbReference>
<keyword evidence="11" id="KW-0472">Membrane</keyword>
<feature type="transmembrane region" description="Helical" evidence="11">
    <location>
        <begin position="1094"/>
        <end position="1113"/>
    </location>
</feature>
<feature type="transmembrane region" description="Helical" evidence="11">
    <location>
        <begin position="1119"/>
        <end position="1143"/>
    </location>
</feature>
<keyword evidence="5" id="KW-0677">Repeat</keyword>
<comment type="caution">
    <text evidence="10">Lacks conserved residue(s) required for the propagation of feature annotation.</text>
</comment>
<dbReference type="Gene3D" id="2.170.300.10">
    <property type="entry name" value="Tie2 ligand-binding domain superfamily"/>
    <property type="match status" value="1"/>
</dbReference>
<evidence type="ECO:0000256" key="7">
    <source>
        <dbReference type="ARBA" id="ARBA00023157"/>
    </source>
</evidence>
<dbReference type="SUPFAM" id="SSF49854">
    <property type="entry name" value="Spermadhesin, CUB domain"/>
    <property type="match status" value="1"/>
</dbReference>
<evidence type="ECO:0000259" key="12">
    <source>
        <dbReference type="PROSITE" id="PS50026"/>
    </source>
</evidence>
<evidence type="ECO:0000313" key="15">
    <source>
        <dbReference type="Proteomes" id="UP000054805"/>
    </source>
</evidence>
<keyword evidence="10" id="KW-0245">EGF-like domain</keyword>
<evidence type="ECO:0000313" key="13">
    <source>
        <dbReference type="EMBL" id="KRZ34091.1"/>
    </source>
</evidence>
<feature type="disulfide bond" evidence="10">
    <location>
        <begin position="241"/>
        <end position="250"/>
    </location>
</feature>
<dbReference type="EMBL" id="JYDV01000004">
    <property type="protein sequence ID" value="KRZ45023.1"/>
    <property type="molecule type" value="Genomic_DNA"/>
</dbReference>
<dbReference type="PROSITE" id="PS00022">
    <property type="entry name" value="EGF_1"/>
    <property type="match status" value="1"/>
</dbReference>
<keyword evidence="9" id="KW-0424">Laminin EGF-like domain</keyword>
<evidence type="ECO:0000256" key="2">
    <source>
        <dbReference type="ARBA" id="ARBA00022441"/>
    </source>
</evidence>
<dbReference type="SMART" id="SM00180">
    <property type="entry name" value="EGF_Lam"/>
    <property type="match status" value="1"/>
</dbReference>
<dbReference type="CDD" id="cd00055">
    <property type="entry name" value="EGF_Lam"/>
    <property type="match status" value="2"/>
</dbReference>
<comment type="caution">
    <text evidence="14">The sequence shown here is derived from an EMBL/GenBank/DDBJ whole genome shotgun (WGS) entry which is preliminary data.</text>
</comment>
<accession>A0A0V1KCJ5</accession>
<dbReference type="InterPro" id="IPR035914">
    <property type="entry name" value="Sperma_CUB_dom_sf"/>
</dbReference>
<dbReference type="PANTHER" id="PTHR46376">
    <property type="entry name" value="LEUCINE-ZIPPER-LIKE TRANSCRIPTIONAL REGULATOR 1"/>
    <property type="match status" value="1"/>
</dbReference>
<dbReference type="SUPFAM" id="SSF57196">
    <property type="entry name" value="EGF/Laminin"/>
    <property type="match status" value="1"/>
</dbReference>
<dbReference type="AlphaFoldDB" id="A0A0V1KCJ5"/>
<dbReference type="Gene3D" id="2.120.10.80">
    <property type="entry name" value="Kelch-type beta propeller"/>
    <property type="match status" value="2"/>
</dbReference>
<evidence type="ECO:0000256" key="1">
    <source>
        <dbReference type="ARBA" id="ARBA00004167"/>
    </source>
</evidence>
<evidence type="ECO:0000256" key="6">
    <source>
        <dbReference type="ARBA" id="ARBA00022989"/>
    </source>
</evidence>
<dbReference type="InterPro" id="IPR056732">
    <property type="entry name" value="GBD_ATRN"/>
</dbReference>
<feature type="non-terminal residue" evidence="14">
    <location>
        <position position="1"/>
    </location>
</feature>
<reference evidence="15 16" key="1">
    <citation type="submission" date="2015-01" db="EMBL/GenBank/DDBJ databases">
        <title>Evolution of Trichinella species and genotypes.</title>
        <authorList>
            <person name="Korhonen P.K."/>
            <person name="Edoardo P."/>
            <person name="Giuseppe L.R."/>
            <person name="Gasser R.B."/>
        </authorList>
    </citation>
    <scope>NUCLEOTIDE SEQUENCE [LARGE SCALE GENOMIC DNA]</scope>
    <source>
        <strain evidence="14">ISS176</strain>
        <strain evidence="13">ISS588</strain>
    </source>
</reference>
<protein>
    <recommendedName>
        <fullName evidence="12">EGF-like domain-containing protein</fullName>
    </recommendedName>
</protein>
<keyword evidence="6 11" id="KW-1133">Transmembrane helix</keyword>
<evidence type="ECO:0000256" key="8">
    <source>
        <dbReference type="ARBA" id="ARBA00023180"/>
    </source>
</evidence>
<dbReference type="Proteomes" id="UP000054826">
    <property type="component" value="Unassembled WGS sequence"/>
</dbReference>
<evidence type="ECO:0000256" key="5">
    <source>
        <dbReference type="ARBA" id="ARBA00022737"/>
    </source>
</evidence>
<evidence type="ECO:0000256" key="3">
    <source>
        <dbReference type="ARBA" id="ARBA00022692"/>
    </source>
</evidence>
<dbReference type="EMBL" id="JYDS01000005">
    <property type="protein sequence ID" value="KRZ34091.1"/>
    <property type="molecule type" value="Genomic_DNA"/>
</dbReference>
<dbReference type="InterPro" id="IPR015915">
    <property type="entry name" value="Kelch-typ_b-propeller"/>
</dbReference>
<evidence type="ECO:0000256" key="9">
    <source>
        <dbReference type="ARBA" id="ARBA00023292"/>
    </source>
</evidence>
<dbReference type="InterPro" id="IPR002049">
    <property type="entry name" value="LE_dom"/>
</dbReference>
<name>A0A0V1KCJ5_TRIPS</name>
<evidence type="ECO:0000256" key="10">
    <source>
        <dbReference type="PROSITE-ProRule" id="PRU00076"/>
    </source>
</evidence>
<dbReference type="Pfam" id="PF24981">
    <property type="entry name" value="Beta-prop_ATRN-LZTR1"/>
    <property type="match status" value="1"/>
</dbReference>
<dbReference type="InterPro" id="IPR056863">
    <property type="entry name" value="LMN_ATRN_NET-like_EGF"/>
</dbReference>
<dbReference type="PROSITE" id="PS50026">
    <property type="entry name" value="EGF_3"/>
    <property type="match status" value="1"/>
</dbReference>
<keyword evidence="7 10" id="KW-1015">Disulfide bond</keyword>
<proteinExistence type="predicted"/>
<dbReference type="Pfam" id="PF24972">
    <property type="entry name" value="GBD_ATRN"/>
    <property type="match status" value="1"/>
</dbReference>
<dbReference type="InterPro" id="IPR051568">
    <property type="entry name" value="LZTR1/Attractin"/>
</dbReference>
<keyword evidence="2" id="KW-0880">Kelch repeat</keyword>
<feature type="transmembrane region" description="Helical" evidence="11">
    <location>
        <begin position="959"/>
        <end position="979"/>
    </location>
</feature>
<gene>
    <name evidence="14" type="primary">tag-53</name>
    <name evidence="13" type="ORF">T4B_6793</name>
    <name evidence="14" type="ORF">T4C_1769</name>
</gene>
<evidence type="ECO:0000313" key="14">
    <source>
        <dbReference type="EMBL" id="KRZ45023.1"/>
    </source>
</evidence>
<dbReference type="SMART" id="SM00423">
    <property type="entry name" value="PSI"/>
    <property type="match status" value="4"/>
</dbReference>
<organism evidence="14 16">
    <name type="scientific">Trichinella pseudospiralis</name>
    <name type="common">Parasitic roundworm</name>
    <dbReference type="NCBI Taxonomy" id="6337"/>
    <lineage>
        <taxon>Eukaryota</taxon>
        <taxon>Metazoa</taxon>
        <taxon>Ecdysozoa</taxon>
        <taxon>Nematoda</taxon>
        <taxon>Enoplea</taxon>
        <taxon>Dorylaimia</taxon>
        <taxon>Trichinellida</taxon>
        <taxon>Trichinellidae</taxon>
        <taxon>Trichinella</taxon>
    </lineage>
</organism>
<keyword evidence="8" id="KW-0325">Glycoprotein</keyword>
<comment type="subcellular location">
    <subcellularLocation>
        <location evidence="1">Membrane</location>
        <topology evidence="1">Single-pass membrane protein</topology>
    </subcellularLocation>
</comment>
<dbReference type="InterPro" id="IPR016201">
    <property type="entry name" value="PSI"/>
</dbReference>
<feature type="domain" description="EGF-like" evidence="12">
    <location>
        <begin position="215"/>
        <end position="251"/>
    </location>
</feature>
<dbReference type="PROSITE" id="PS01248">
    <property type="entry name" value="EGF_LAM_1"/>
    <property type="match status" value="1"/>
</dbReference>
<keyword evidence="4" id="KW-0732">Signal</keyword>
<evidence type="ECO:0000256" key="4">
    <source>
        <dbReference type="ARBA" id="ARBA00022729"/>
    </source>
</evidence>
<evidence type="ECO:0000313" key="16">
    <source>
        <dbReference type="Proteomes" id="UP000054826"/>
    </source>
</evidence>
<keyword evidence="3 11" id="KW-0812">Transmembrane</keyword>
<evidence type="ECO:0000256" key="11">
    <source>
        <dbReference type="SAM" id="Phobius"/>
    </source>
</evidence>
<dbReference type="SUPFAM" id="SSF117281">
    <property type="entry name" value="Kelch motif"/>
    <property type="match status" value="1"/>
</dbReference>